<evidence type="ECO:0000256" key="5">
    <source>
        <dbReference type="ARBA" id="ARBA00023045"/>
    </source>
</evidence>
<dbReference type="InterPro" id="IPR054613">
    <property type="entry name" value="Peptidase_S78_dom"/>
</dbReference>
<dbReference type="OrthoDB" id="6085at10239"/>
<keyword evidence="4" id="KW-0118">Viral capsid assembly</keyword>
<keyword evidence="3" id="KW-0378">Hydrolase</keyword>
<dbReference type="GO" id="GO:0046797">
    <property type="term" value="P:viral procapsid maturation"/>
    <property type="evidence" value="ECO:0007669"/>
    <property type="project" value="UniProtKB-KW"/>
</dbReference>
<dbReference type="KEGG" id="vg:16511542"/>
<dbReference type="GO" id="GO:0008233">
    <property type="term" value="F:peptidase activity"/>
    <property type="evidence" value="ECO:0007669"/>
    <property type="project" value="UniProtKB-KW"/>
</dbReference>
<evidence type="ECO:0000256" key="1">
    <source>
        <dbReference type="ARBA" id="ARBA00022612"/>
    </source>
</evidence>
<evidence type="ECO:0000259" key="6">
    <source>
        <dbReference type="Pfam" id="PF04586"/>
    </source>
</evidence>
<protein>
    <submittedName>
        <fullName evidence="7">Putative prehrad protease</fullName>
    </submittedName>
</protein>
<dbReference type="Pfam" id="PF04586">
    <property type="entry name" value="Peptidase_S78"/>
    <property type="match status" value="1"/>
</dbReference>
<keyword evidence="8" id="KW-1185">Reference proteome</keyword>
<dbReference type="Proteomes" id="UP000014701">
    <property type="component" value="Segment"/>
</dbReference>
<evidence type="ECO:0000256" key="3">
    <source>
        <dbReference type="ARBA" id="ARBA00022801"/>
    </source>
</evidence>
<organism evidence="7 8">
    <name type="scientific">Bacillus phage phiNIT1</name>
    <dbReference type="NCBI Taxonomy" id="207656"/>
    <lineage>
        <taxon>Viruses</taxon>
        <taxon>Duplodnaviria</taxon>
        <taxon>Heunggongvirae</taxon>
        <taxon>Uroviricota</taxon>
        <taxon>Caudoviricetes</taxon>
        <taxon>Herelleviridae</taxon>
        <taxon>Bastillevirinae</taxon>
        <taxon>Nitunavirus</taxon>
        <taxon>Nitunavirus NIT1</taxon>
    </lineage>
</organism>
<feature type="domain" description="Prohead serine protease" evidence="6">
    <location>
        <begin position="67"/>
        <end position="189"/>
    </location>
</feature>
<dbReference type="GO" id="GO:0006508">
    <property type="term" value="P:proteolysis"/>
    <property type="evidence" value="ECO:0007669"/>
    <property type="project" value="UniProtKB-KW"/>
</dbReference>
<dbReference type="RefSeq" id="YP_008318326.1">
    <property type="nucleotide sequence ID" value="NC_021856.1"/>
</dbReference>
<dbReference type="GeneID" id="16511542"/>
<sequence>MAVSHSVIHNMWYHRREEVALKTLPGRVDLFVPIDLGESIKKSNENSTEKSWYLRGYATTPHLDLQDDIVDPNGIDISHLVQHGYINYEHQQGEEFIIGAPTDGTYVDPDVGLYLEAKLYKNNPYAKKVWELASNIEKSGINRTLGFSIEGYAKERDKNDPRIIKSTYITNVAVTTSPANPNATWEAFMKSFLTGHGISPETQVDGAALRAESFARSLYNLSWAYKALGDPEDFDKLWKEVGDYLDSMDRYTPESAVIFLQLFKGYSRNEAVSKIDQLMQQNDNGNKKGETTNG</sequence>
<name>S6ANG5_9CAUD</name>
<evidence type="ECO:0000313" key="8">
    <source>
        <dbReference type="Proteomes" id="UP000014701"/>
    </source>
</evidence>
<evidence type="ECO:0000313" key="7">
    <source>
        <dbReference type="EMBL" id="BAN59558.1"/>
    </source>
</evidence>
<gene>
    <name evidence="7" type="primary">orf294</name>
</gene>
<dbReference type="EMBL" id="AP013029">
    <property type="protein sequence ID" value="BAN59558.1"/>
    <property type="molecule type" value="Genomic_DNA"/>
</dbReference>
<keyword evidence="5" id="KW-1273">Viral capsid maturation</keyword>
<proteinExistence type="predicted"/>
<evidence type="ECO:0000256" key="4">
    <source>
        <dbReference type="ARBA" id="ARBA00022950"/>
    </source>
</evidence>
<evidence type="ECO:0000256" key="2">
    <source>
        <dbReference type="ARBA" id="ARBA00022670"/>
    </source>
</evidence>
<keyword evidence="2 7" id="KW-0645">Protease</keyword>
<accession>S6ANG5</accession>
<keyword evidence="1" id="KW-1188">Viral release from host cell</keyword>
<reference evidence="7 8" key="1">
    <citation type="submission" date="2013-02" db="EMBL/GenBank/DDBJ databases">
        <title>phiNIT1 genome sequensing.</title>
        <authorList>
            <person name="Ozaki T."/>
            <person name="Kaneko J."/>
        </authorList>
    </citation>
    <scope>NUCLEOTIDE SEQUENCE [LARGE SCALE GENOMIC DNA]</scope>
    <source>
        <strain evidence="7">PhiNIT1</strain>
    </source>
</reference>